<accession>A0A4Q7PMX4</accession>
<name>A0A4Q7PMX4_9FIRM</name>
<comment type="caution">
    <text evidence="4">The sequence shown here is derived from an EMBL/GenBank/DDBJ whole genome shotgun (WGS) entry which is preliminary data.</text>
</comment>
<reference evidence="4 5" key="1">
    <citation type="submission" date="2019-02" db="EMBL/GenBank/DDBJ databases">
        <title>Genomic Encyclopedia of Type Strains, Phase IV (KMG-IV): sequencing the most valuable type-strain genomes for metagenomic binning, comparative biology and taxonomic classification.</title>
        <authorList>
            <person name="Goeker M."/>
        </authorList>
    </citation>
    <scope>NUCLEOTIDE SEQUENCE [LARGE SCALE GENOMIC DNA]</scope>
    <source>
        <strain evidence="4 5">DSM 29486</strain>
    </source>
</reference>
<keyword evidence="5" id="KW-1185">Reference proteome</keyword>
<dbReference type="Pfam" id="PF20629">
    <property type="entry name" value="GD_AH_C"/>
    <property type="match status" value="1"/>
</dbReference>
<dbReference type="GO" id="GO:0016787">
    <property type="term" value="F:hydrolase activity"/>
    <property type="evidence" value="ECO:0007669"/>
    <property type="project" value="UniProtKB-KW"/>
</dbReference>
<dbReference type="Pfam" id="PF08666">
    <property type="entry name" value="SAF"/>
    <property type="match status" value="1"/>
</dbReference>
<dbReference type="InterPro" id="IPR044144">
    <property type="entry name" value="SAF_UxaA/GarD"/>
</dbReference>
<dbReference type="Pfam" id="PF04295">
    <property type="entry name" value="GD_AH_second"/>
    <property type="match status" value="1"/>
</dbReference>
<evidence type="ECO:0000256" key="1">
    <source>
        <dbReference type="ARBA" id="ARBA00010986"/>
    </source>
</evidence>
<gene>
    <name evidence="4" type="ORF">EV209_0313</name>
</gene>
<comment type="similarity">
    <text evidence="1">Belongs to the UxaA family.</text>
</comment>
<dbReference type="InterPro" id="IPR013974">
    <property type="entry name" value="SAF"/>
</dbReference>
<dbReference type="InterPro" id="IPR048332">
    <property type="entry name" value="GD_AH_C"/>
</dbReference>
<dbReference type="PANTHER" id="PTHR30536:SF5">
    <property type="entry name" value="ALTRONATE DEHYDRATASE"/>
    <property type="match status" value="1"/>
</dbReference>
<dbReference type="Proteomes" id="UP000292927">
    <property type="component" value="Unassembled WGS sequence"/>
</dbReference>
<keyword evidence="4" id="KW-0378">Hydrolase</keyword>
<dbReference type="SMART" id="SM00858">
    <property type="entry name" value="SAF"/>
    <property type="match status" value="1"/>
</dbReference>
<protein>
    <submittedName>
        <fullName evidence="4">Altronate hydrolase</fullName>
    </submittedName>
</protein>
<dbReference type="InterPro" id="IPR007392">
    <property type="entry name" value="GD_AH_second"/>
</dbReference>
<sequence>MNVSTYIPARKRFTIMEEIMQDFIRIHENDNVAVALKPIEKGRELDVDGIAVTAAENIPQGHKFALKPIAAGKEVIKYGFRIGYAKKNIEEGAWVHVHNVKTGLGDLLEYTYDPKGAEPEPAEHVYFQGFRREKGRVGVRNEIWIIPTVGCVNSIAKALERQAQKYVGGTVEEVVAFPHPYGCSQMGEDQENTRKLLAALVNHPNAGGVLVLGLGCENSNIGVLKEYIGDYDEKRVKFLQCQDVEDEMGAGMELLEELADYASEFSRESCDASELVIGMKCGGSDGLSGITANPTVGAFSDMLIARGGTTILTEVPEMFGAETLLMERCADQELFDKTVALINNFKNYFKRHDQTIYENPSPGNKNGGITTLEDKSLGCTQKSGSALVRGVLEYGSPVVNRGLNLLSAPGNDLVASTALAISGAQIVLFTTGRGTPFASPVPTVKISSNSRLAGQKENWIDFNAGRMVEDKTKAEMAQALFDFVLEVASGRKVKSEQAGFHDMAIFKQGVTL</sequence>
<feature type="domain" description="SAF" evidence="3">
    <location>
        <begin position="30"/>
        <end position="101"/>
    </location>
</feature>
<evidence type="ECO:0000313" key="5">
    <source>
        <dbReference type="Proteomes" id="UP000292927"/>
    </source>
</evidence>
<dbReference type="GO" id="GO:0016829">
    <property type="term" value="F:lyase activity"/>
    <property type="evidence" value="ECO:0007669"/>
    <property type="project" value="UniProtKB-KW"/>
</dbReference>
<dbReference type="CDD" id="cd11613">
    <property type="entry name" value="SAF_AH_GD"/>
    <property type="match status" value="1"/>
</dbReference>
<proteinExistence type="inferred from homology"/>
<dbReference type="PANTHER" id="PTHR30536">
    <property type="entry name" value="ALTRONATE/GALACTARATE DEHYDRATASE"/>
    <property type="match status" value="1"/>
</dbReference>
<dbReference type="InterPro" id="IPR052172">
    <property type="entry name" value="UxaA_altronate/galactarate_dh"/>
</dbReference>
<evidence type="ECO:0000259" key="3">
    <source>
        <dbReference type="SMART" id="SM00858"/>
    </source>
</evidence>
<evidence type="ECO:0000256" key="2">
    <source>
        <dbReference type="ARBA" id="ARBA00023239"/>
    </source>
</evidence>
<dbReference type="Gene3D" id="2.30.130.110">
    <property type="match status" value="1"/>
</dbReference>
<dbReference type="EMBL" id="SGXF01000001">
    <property type="protein sequence ID" value="RZT02204.1"/>
    <property type="molecule type" value="Genomic_DNA"/>
</dbReference>
<dbReference type="AlphaFoldDB" id="A0A4Q7PMX4"/>
<keyword evidence="2" id="KW-0456">Lyase</keyword>
<evidence type="ECO:0000313" key="4">
    <source>
        <dbReference type="EMBL" id="RZT02204.1"/>
    </source>
</evidence>
<dbReference type="GO" id="GO:0019698">
    <property type="term" value="P:D-galacturonate catabolic process"/>
    <property type="evidence" value="ECO:0007669"/>
    <property type="project" value="TreeGrafter"/>
</dbReference>
<organism evidence="4 5">
    <name type="scientific">Cuneatibacter caecimuris</name>
    <dbReference type="NCBI Taxonomy" id="1796618"/>
    <lineage>
        <taxon>Bacteria</taxon>
        <taxon>Bacillati</taxon>
        <taxon>Bacillota</taxon>
        <taxon>Clostridia</taxon>
        <taxon>Lachnospirales</taxon>
        <taxon>Lachnospiraceae</taxon>
        <taxon>Cuneatibacter</taxon>
    </lineage>
</organism>